<feature type="compositionally biased region" description="Low complexity" evidence="7">
    <location>
        <begin position="401"/>
        <end position="414"/>
    </location>
</feature>
<feature type="region of interest" description="Disordered" evidence="7">
    <location>
        <begin position="555"/>
        <end position="602"/>
    </location>
</feature>
<keyword evidence="4" id="KW-0418">Kinase</keyword>
<feature type="compositionally biased region" description="Low complexity" evidence="7">
    <location>
        <begin position="312"/>
        <end position="323"/>
    </location>
</feature>
<keyword evidence="5 6" id="KW-0067">ATP-binding</keyword>
<feature type="region of interest" description="Disordered" evidence="7">
    <location>
        <begin position="385"/>
        <end position="434"/>
    </location>
</feature>
<sequence>MILVDESDPIDEVEPTFPYREVNTRRGLKIREAYEVLDEIGRGKFGRVFRCKDRESGLVLAAKVVSTKRKEERRNVEREIEIMKKLQHPRLIQLYDAIEDLANSEMCLVLEMVGGGELFDRVIQDEFVLTERACAVFVRQISEAVEYIHSQNILHLDMKPENVMCLSKKGNRIKIIDFGLARFYDPNKKLQVLFGTPEFVAPEVVNFEAIDYATDMWSVGVITYVLLSGLSPFMGETDVETMANVTIAKYDFDDECFDDISDDAKDFISKLLMKDKKTRLTASECLKHRWLLPRNPDTCPSTPEIPNKPIISTTTTASTSASTSKDEQIVSEKLQPLRTSSPCSELTITDLTPPLCSSPVQITDQDDEKIEVVGNHDEVDSHLIELPSASTPTPVCNSSTGDQSESESGYSGSGHSDDARQNSNSIRPAAKIPTERKIQNSLELTKDNLRDFVARWTDTPYLFDSPKGSLHTLTVNPTFPMRIPLNVASILLRSTAVQLLQHPWLRNNRKVRLETKKLKRYVVKKRWAKAFNAIVAIRRMGLGFKLFNTSQSDGDVQNGSGGAEASAPPVSSDRKTSESSQSVSQTKNENSGIGRTDLIPTC</sequence>
<evidence type="ECO:0000256" key="5">
    <source>
        <dbReference type="ARBA" id="ARBA00022840"/>
    </source>
</evidence>
<dbReference type="PROSITE" id="PS50011">
    <property type="entry name" value="PROTEIN_KINASE_DOM"/>
    <property type="match status" value="1"/>
</dbReference>
<feature type="compositionally biased region" description="Polar residues" evidence="7">
    <location>
        <begin position="388"/>
        <end position="400"/>
    </location>
</feature>
<feature type="compositionally biased region" description="Polar residues" evidence="7">
    <location>
        <begin position="578"/>
        <end position="593"/>
    </location>
</feature>
<keyword evidence="2" id="KW-0808">Transferase</keyword>
<reference evidence="9" key="1">
    <citation type="submission" date="2021-06" db="EMBL/GenBank/DDBJ databases">
        <authorList>
            <person name="Hodson N. C."/>
            <person name="Mongue J. A."/>
            <person name="Jaron S. K."/>
        </authorList>
    </citation>
    <scope>NUCLEOTIDE SEQUENCE</scope>
</reference>
<evidence type="ECO:0000256" key="2">
    <source>
        <dbReference type="ARBA" id="ARBA00022679"/>
    </source>
</evidence>
<dbReference type="GO" id="GO:0005524">
    <property type="term" value="F:ATP binding"/>
    <property type="evidence" value="ECO:0007669"/>
    <property type="project" value="UniProtKB-UniRule"/>
</dbReference>
<dbReference type="PANTHER" id="PTHR24342:SF20">
    <property type="entry name" value="MYOSIN LIGHT CHAIN KINASE, SMOOTH MUSCLE"/>
    <property type="match status" value="1"/>
</dbReference>
<dbReference type="FunFam" id="3.30.200.20:FF:000042">
    <property type="entry name" value="Aurora kinase A"/>
    <property type="match status" value="1"/>
</dbReference>
<dbReference type="PROSITE" id="PS00108">
    <property type="entry name" value="PROTEIN_KINASE_ST"/>
    <property type="match status" value="1"/>
</dbReference>
<dbReference type="GO" id="GO:0035556">
    <property type="term" value="P:intracellular signal transduction"/>
    <property type="evidence" value="ECO:0007669"/>
    <property type="project" value="TreeGrafter"/>
</dbReference>
<dbReference type="OrthoDB" id="10260894at2759"/>
<dbReference type="GO" id="GO:0043065">
    <property type="term" value="P:positive regulation of apoptotic process"/>
    <property type="evidence" value="ECO:0007669"/>
    <property type="project" value="TreeGrafter"/>
</dbReference>
<dbReference type="EMBL" id="CAJVCH010385436">
    <property type="protein sequence ID" value="CAG7817075.1"/>
    <property type="molecule type" value="Genomic_DNA"/>
</dbReference>
<keyword evidence="10" id="KW-1185">Reference proteome</keyword>
<protein>
    <recommendedName>
        <fullName evidence="8">Protein kinase domain-containing protein</fullName>
    </recommendedName>
</protein>
<proteinExistence type="predicted"/>
<evidence type="ECO:0000256" key="1">
    <source>
        <dbReference type="ARBA" id="ARBA00022527"/>
    </source>
</evidence>
<dbReference type="GO" id="GO:0005634">
    <property type="term" value="C:nucleus"/>
    <property type="evidence" value="ECO:0007669"/>
    <property type="project" value="TreeGrafter"/>
</dbReference>
<feature type="binding site" evidence="6">
    <location>
        <position position="63"/>
    </location>
    <ligand>
        <name>ATP</name>
        <dbReference type="ChEBI" id="CHEBI:30616"/>
    </ligand>
</feature>
<dbReference type="FunFam" id="1.10.510.10:FF:000594">
    <property type="entry name" value="Myosin light chain kinase isoform-III"/>
    <property type="match status" value="1"/>
</dbReference>
<dbReference type="InterPro" id="IPR000719">
    <property type="entry name" value="Prot_kinase_dom"/>
</dbReference>
<dbReference type="GO" id="GO:0004674">
    <property type="term" value="F:protein serine/threonine kinase activity"/>
    <property type="evidence" value="ECO:0007669"/>
    <property type="project" value="UniProtKB-KW"/>
</dbReference>
<gene>
    <name evidence="9" type="ORF">AFUS01_LOCUS27660</name>
</gene>
<dbReference type="Proteomes" id="UP000708208">
    <property type="component" value="Unassembled WGS sequence"/>
</dbReference>
<evidence type="ECO:0000313" key="10">
    <source>
        <dbReference type="Proteomes" id="UP000708208"/>
    </source>
</evidence>
<dbReference type="InterPro" id="IPR008271">
    <property type="entry name" value="Ser/Thr_kinase_AS"/>
</dbReference>
<dbReference type="Pfam" id="PF00069">
    <property type="entry name" value="Pkinase"/>
    <property type="match status" value="1"/>
</dbReference>
<keyword evidence="3 6" id="KW-0547">Nucleotide-binding</keyword>
<dbReference type="PANTHER" id="PTHR24342">
    <property type="entry name" value="SERINE/THREONINE-PROTEIN KINASE 17"/>
    <property type="match status" value="1"/>
</dbReference>
<evidence type="ECO:0000256" key="3">
    <source>
        <dbReference type="ARBA" id="ARBA00022741"/>
    </source>
</evidence>
<dbReference type="AlphaFoldDB" id="A0A8J2PIR7"/>
<feature type="region of interest" description="Disordered" evidence="7">
    <location>
        <begin position="297"/>
        <end position="331"/>
    </location>
</feature>
<dbReference type="PROSITE" id="PS00107">
    <property type="entry name" value="PROTEIN_KINASE_ATP"/>
    <property type="match status" value="1"/>
</dbReference>
<keyword evidence="1" id="KW-0723">Serine/threonine-protein kinase</keyword>
<evidence type="ECO:0000256" key="7">
    <source>
        <dbReference type="SAM" id="MobiDB-lite"/>
    </source>
</evidence>
<evidence type="ECO:0000256" key="4">
    <source>
        <dbReference type="ARBA" id="ARBA00022777"/>
    </source>
</evidence>
<comment type="caution">
    <text evidence="9">The sequence shown here is derived from an EMBL/GenBank/DDBJ whole genome shotgun (WGS) entry which is preliminary data.</text>
</comment>
<dbReference type="CDD" id="cd14103">
    <property type="entry name" value="STKc_MLCK"/>
    <property type="match status" value="1"/>
</dbReference>
<name>A0A8J2PIR7_9HEXA</name>
<accession>A0A8J2PIR7</accession>
<evidence type="ECO:0000259" key="8">
    <source>
        <dbReference type="PROSITE" id="PS50011"/>
    </source>
</evidence>
<dbReference type="InterPro" id="IPR017441">
    <property type="entry name" value="Protein_kinase_ATP_BS"/>
</dbReference>
<dbReference type="SMART" id="SM00220">
    <property type="entry name" value="S_TKc"/>
    <property type="match status" value="1"/>
</dbReference>
<organism evidence="9 10">
    <name type="scientific">Allacma fusca</name>
    <dbReference type="NCBI Taxonomy" id="39272"/>
    <lineage>
        <taxon>Eukaryota</taxon>
        <taxon>Metazoa</taxon>
        <taxon>Ecdysozoa</taxon>
        <taxon>Arthropoda</taxon>
        <taxon>Hexapoda</taxon>
        <taxon>Collembola</taxon>
        <taxon>Symphypleona</taxon>
        <taxon>Sminthuridae</taxon>
        <taxon>Allacma</taxon>
    </lineage>
</organism>
<feature type="domain" description="Protein kinase" evidence="8">
    <location>
        <begin position="34"/>
        <end position="291"/>
    </location>
</feature>
<evidence type="ECO:0000313" key="9">
    <source>
        <dbReference type="EMBL" id="CAG7817075.1"/>
    </source>
</evidence>
<evidence type="ECO:0000256" key="6">
    <source>
        <dbReference type="PROSITE-ProRule" id="PRU10141"/>
    </source>
</evidence>